<dbReference type="GO" id="GO:0005829">
    <property type="term" value="C:cytosol"/>
    <property type="evidence" value="ECO:0007669"/>
    <property type="project" value="TreeGrafter"/>
</dbReference>
<evidence type="ECO:0000256" key="5">
    <source>
        <dbReference type="RuleBase" id="RU000441"/>
    </source>
</evidence>
<dbReference type="Gene3D" id="1.10.580.10">
    <property type="entry name" value="Citrate Synthase, domain 1"/>
    <property type="match status" value="1"/>
</dbReference>
<dbReference type="GO" id="GO:0006099">
    <property type="term" value="P:tricarboxylic acid cycle"/>
    <property type="evidence" value="ECO:0007669"/>
    <property type="project" value="InterPro"/>
</dbReference>
<keyword evidence="6" id="KW-0012">Acyltransferase</keyword>
<dbReference type="InterPro" id="IPR016143">
    <property type="entry name" value="Citrate_synth-like_sm_a-sub"/>
</dbReference>
<dbReference type="GO" id="GO:0036440">
    <property type="term" value="F:citrate synthase activity"/>
    <property type="evidence" value="ECO:0007669"/>
    <property type="project" value="UniProtKB-EC"/>
</dbReference>
<evidence type="ECO:0000256" key="2">
    <source>
        <dbReference type="ARBA" id="ARBA00022679"/>
    </source>
</evidence>
<gene>
    <name evidence="6" type="ORF">EGH21_15195</name>
</gene>
<evidence type="ECO:0000256" key="3">
    <source>
        <dbReference type="PIRNR" id="PIRNR001369"/>
    </source>
</evidence>
<comment type="similarity">
    <text evidence="1 3 5">Belongs to the citrate synthase family.</text>
</comment>
<keyword evidence="2 3" id="KW-0808">Transferase</keyword>
<keyword evidence="7" id="KW-1185">Reference proteome</keyword>
<organism evidence="6 7">
    <name type="scientific">Haloarcula rubra</name>
    <dbReference type="NCBI Taxonomy" id="2487747"/>
    <lineage>
        <taxon>Archaea</taxon>
        <taxon>Methanobacteriati</taxon>
        <taxon>Methanobacteriota</taxon>
        <taxon>Stenosarchaea group</taxon>
        <taxon>Halobacteria</taxon>
        <taxon>Halobacteriales</taxon>
        <taxon>Haloarculaceae</taxon>
        <taxon>Haloarcula</taxon>
    </lineage>
</organism>
<dbReference type="InterPro" id="IPR002020">
    <property type="entry name" value="Citrate_synthase"/>
</dbReference>
<dbReference type="InterPro" id="IPR024176">
    <property type="entry name" value="Citrate_synthase_bac-typ"/>
</dbReference>
<dbReference type="InterPro" id="IPR019810">
    <property type="entry name" value="Citrate_synthase_AS"/>
</dbReference>
<dbReference type="PIRSF" id="PIRSF001369">
    <property type="entry name" value="Citrate_synth"/>
    <property type="match status" value="1"/>
</dbReference>
<protein>
    <recommendedName>
        <fullName evidence="3 5">Citrate synthase</fullName>
        <ecNumber evidence="3">2.3.3.16</ecNumber>
    </recommendedName>
</protein>
<dbReference type="SUPFAM" id="SSF48256">
    <property type="entry name" value="Citrate synthase"/>
    <property type="match status" value="1"/>
</dbReference>
<evidence type="ECO:0000256" key="4">
    <source>
        <dbReference type="PIRSR" id="PIRSR001369-1"/>
    </source>
</evidence>
<sequence>MTGPVSEGLDGIAVGETEISQIDGSTGSLAIRGYPIAEVAQEATYEETVFLLLYGRLPTAEELTGFRKRIASNREISNKVKIVIEQAAQEEKSAMDALRMGVAGANLGHERDNPEADAIRLIAVFPTIVAAYWRYRQGKDPIAPRQDLRHAANYLYMLTGEKASEARIEGVETYLNTVADHGLNASTFTARVVVSTQADLVSAGTAAVGALKGPLHGGAPGPVLEMLRTVNETGNPADYVRSTLAGGDRLMGFGHRVYRTRDPRAAVLEDAAHEFYTESDDADLFETAREFEEVAVELLAERVPDRRLETNVEFYTAVLLAGVGVPKELFTTTFAISRVSGWMAHALEQLDDNRLIRPTAHYTGEIDRSWTAIAER</sequence>
<dbReference type="AlphaFoldDB" id="A0AAW4PV45"/>
<feature type="active site" evidence="4">
    <location>
        <position position="255"/>
    </location>
</feature>
<dbReference type="Proteomes" id="UP001430377">
    <property type="component" value="Unassembled WGS sequence"/>
</dbReference>
<proteinExistence type="inferred from homology"/>
<evidence type="ECO:0000256" key="1">
    <source>
        <dbReference type="ARBA" id="ARBA00010566"/>
    </source>
</evidence>
<dbReference type="NCBIfam" id="NF009005">
    <property type="entry name" value="PRK12350.1"/>
    <property type="match status" value="1"/>
</dbReference>
<dbReference type="PANTHER" id="PTHR11739:SF23">
    <property type="entry name" value="CITRATE SYNTHASE 2-RELATED"/>
    <property type="match status" value="1"/>
</dbReference>
<dbReference type="Gene3D" id="1.10.230.10">
    <property type="entry name" value="Cytochrome P450-Terp, domain 2"/>
    <property type="match status" value="1"/>
</dbReference>
<name>A0AAW4PV45_9EURY</name>
<dbReference type="EC" id="2.3.3.16" evidence="3"/>
<dbReference type="Pfam" id="PF00285">
    <property type="entry name" value="Citrate_synt"/>
    <property type="match status" value="1"/>
</dbReference>
<dbReference type="GO" id="GO:0005975">
    <property type="term" value="P:carbohydrate metabolic process"/>
    <property type="evidence" value="ECO:0007669"/>
    <property type="project" value="TreeGrafter"/>
</dbReference>
<dbReference type="PRINTS" id="PR00143">
    <property type="entry name" value="CITRTSNTHASE"/>
</dbReference>
<dbReference type="RefSeq" id="WP_220619330.1">
    <property type="nucleotide sequence ID" value="NZ_RKLR01000006.1"/>
</dbReference>
<feature type="active site" evidence="4">
    <location>
        <position position="313"/>
    </location>
</feature>
<dbReference type="PROSITE" id="PS00480">
    <property type="entry name" value="CITRATE_SYNTHASE"/>
    <property type="match status" value="1"/>
</dbReference>
<comment type="catalytic activity">
    <reaction evidence="3">
        <text>oxaloacetate + acetyl-CoA + H2O = citrate + CoA + H(+)</text>
        <dbReference type="Rhea" id="RHEA:16845"/>
        <dbReference type="ChEBI" id="CHEBI:15377"/>
        <dbReference type="ChEBI" id="CHEBI:15378"/>
        <dbReference type="ChEBI" id="CHEBI:16452"/>
        <dbReference type="ChEBI" id="CHEBI:16947"/>
        <dbReference type="ChEBI" id="CHEBI:57287"/>
        <dbReference type="ChEBI" id="CHEBI:57288"/>
        <dbReference type="EC" id="2.3.3.16"/>
    </reaction>
</comment>
<evidence type="ECO:0000313" key="7">
    <source>
        <dbReference type="Proteomes" id="UP001430377"/>
    </source>
</evidence>
<comment type="caution">
    <text evidence="6">The sequence shown here is derived from an EMBL/GenBank/DDBJ whole genome shotgun (WGS) entry which is preliminary data.</text>
</comment>
<dbReference type="InterPro" id="IPR036969">
    <property type="entry name" value="Citrate_synthase_sf"/>
</dbReference>
<accession>A0AAW4PV45</accession>
<evidence type="ECO:0000313" key="6">
    <source>
        <dbReference type="EMBL" id="MBX0324375.1"/>
    </source>
</evidence>
<dbReference type="EMBL" id="RKLR01000006">
    <property type="protein sequence ID" value="MBX0324375.1"/>
    <property type="molecule type" value="Genomic_DNA"/>
</dbReference>
<dbReference type="InterPro" id="IPR016142">
    <property type="entry name" value="Citrate_synth-like_lrg_a-sub"/>
</dbReference>
<reference evidence="6 7" key="1">
    <citation type="submission" date="2021-06" db="EMBL/GenBank/DDBJ databases">
        <title>Halomicroarcula sp. a new haloarchaeum isolated from saline soil.</title>
        <authorList>
            <person name="Duran-Viseras A."/>
            <person name="Sanchez-Porro C."/>
            <person name="Ventosa A."/>
        </authorList>
    </citation>
    <scope>NUCLEOTIDE SEQUENCE [LARGE SCALE GENOMIC DNA]</scope>
    <source>
        <strain evidence="6 7">F13</strain>
    </source>
</reference>
<dbReference type="PANTHER" id="PTHR11739">
    <property type="entry name" value="CITRATE SYNTHASE"/>
    <property type="match status" value="1"/>
</dbReference>